<keyword evidence="4" id="KW-1185">Reference proteome</keyword>
<protein>
    <submittedName>
        <fullName evidence="3">Secreted protein</fullName>
    </submittedName>
</protein>
<dbReference type="eggNOG" id="COG3181">
    <property type="taxonomic scope" value="Bacteria"/>
</dbReference>
<reference evidence="3 4" key="1">
    <citation type="journal article" date="2008" name="BMC Genomics">
        <title>The missing link: Bordetella petrii is endowed with both the metabolic versatility of environmental bacteria and virulence traits of pathogenic Bordetellae.</title>
        <authorList>
            <person name="Gross R."/>
            <person name="Guzman C.A."/>
            <person name="Sebaihia M."/>
            <person name="Martins Dos Santos V.A."/>
            <person name="Pieper D.H."/>
            <person name="Koebnik R."/>
            <person name="Lechner M."/>
            <person name="Bartels D."/>
            <person name="Buhrmester J."/>
            <person name="Choudhuri J.V."/>
            <person name="Ebensen T."/>
            <person name="Gaigalat L."/>
            <person name="Herrmann S."/>
            <person name="Khachane A.N."/>
            <person name="Larisch C."/>
            <person name="Link S."/>
            <person name="Linke B."/>
            <person name="Meyer F."/>
            <person name="Mormann S."/>
            <person name="Nakunst D."/>
            <person name="Rueckert C."/>
            <person name="Schneiker-Bekel S."/>
            <person name="Schulze K."/>
            <person name="Vorhoelter F.J."/>
            <person name="Yevsa T."/>
            <person name="Engle J.T."/>
            <person name="Goldman W.E."/>
            <person name="Puehler A."/>
            <person name="Goebel U.B."/>
            <person name="Goesmann A."/>
            <person name="Bloecker H."/>
            <person name="Kaiser O."/>
            <person name="Martinez-Arias R."/>
        </authorList>
    </citation>
    <scope>NUCLEOTIDE SEQUENCE [LARGE SCALE GENOMIC DNA]</scope>
    <source>
        <strain evidence="4">ATCC BAA-461 / DSM 12804 / CCUG 43448 / CIP 107267 / Se-1111R</strain>
    </source>
</reference>
<feature type="chain" id="PRO_5002736030" evidence="2">
    <location>
        <begin position="28"/>
        <end position="328"/>
    </location>
</feature>
<dbReference type="InterPro" id="IPR042100">
    <property type="entry name" value="Bug_dom1"/>
</dbReference>
<comment type="similarity">
    <text evidence="1">Belongs to the UPF0065 (bug) family.</text>
</comment>
<dbReference type="AlphaFoldDB" id="A9IJS5"/>
<evidence type="ECO:0000256" key="1">
    <source>
        <dbReference type="ARBA" id="ARBA00006987"/>
    </source>
</evidence>
<dbReference type="SUPFAM" id="SSF53850">
    <property type="entry name" value="Periplasmic binding protein-like II"/>
    <property type="match status" value="1"/>
</dbReference>
<evidence type="ECO:0000256" key="2">
    <source>
        <dbReference type="SAM" id="SignalP"/>
    </source>
</evidence>
<dbReference type="PANTHER" id="PTHR42928:SF5">
    <property type="entry name" value="BLR1237 PROTEIN"/>
    <property type="match status" value="1"/>
</dbReference>
<organism evidence="3 4">
    <name type="scientific">Bordetella petrii (strain ATCC BAA-461 / DSM 12804 / CCUG 43448 / CIP 107267 / Se-1111R)</name>
    <dbReference type="NCBI Taxonomy" id="340100"/>
    <lineage>
        <taxon>Bacteria</taxon>
        <taxon>Pseudomonadati</taxon>
        <taxon>Pseudomonadota</taxon>
        <taxon>Betaproteobacteria</taxon>
        <taxon>Burkholderiales</taxon>
        <taxon>Alcaligenaceae</taxon>
        <taxon>Bordetella</taxon>
    </lineage>
</organism>
<dbReference type="Gene3D" id="3.40.190.150">
    <property type="entry name" value="Bordetella uptake gene, domain 1"/>
    <property type="match status" value="1"/>
</dbReference>
<dbReference type="KEGG" id="bpt:Bpet1940"/>
<dbReference type="Proteomes" id="UP000001225">
    <property type="component" value="Chromosome"/>
</dbReference>
<name>A9IJS5_BORPD</name>
<sequence>MKQWRVYVRLAFAAAIAPIGAWQPAAAANTFPSKPVVIVVPHQSGSTTETFGRMLTAEMSARLGQPIVIESRSGAAGTIGAHLVANSAPDGYTGLMNASIQVMYPGMFRKLTFDPIKDFTPVGVFGFAPMVVVVAAQSPIKSFQDMIARAKAKPKSLTFASGGLGSLPHLVGELVNLSTGAQITHIPYNGTGQATTDVLGGHVDILYASVASAVPLITSGKMRALAVTSGKRIELLPEVPTIAESGIPDFDVTSWYGYWVPKNTPADVVDTLNRSMLEASAMPVVQQRLKQNGIIASTMDARQFADFVQSESAKWLDVMKRANVQPAN</sequence>
<evidence type="ECO:0000313" key="4">
    <source>
        <dbReference type="Proteomes" id="UP000001225"/>
    </source>
</evidence>
<dbReference type="EMBL" id="AM902716">
    <property type="protein sequence ID" value="CAP42279.1"/>
    <property type="molecule type" value="Genomic_DNA"/>
</dbReference>
<dbReference type="PANTHER" id="PTHR42928">
    <property type="entry name" value="TRICARBOXYLATE-BINDING PROTEIN"/>
    <property type="match status" value="1"/>
</dbReference>
<dbReference type="Pfam" id="PF03401">
    <property type="entry name" value="TctC"/>
    <property type="match status" value="1"/>
</dbReference>
<accession>A9IJS5</accession>
<dbReference type="CDD" id="cd07012">
    <property type="entry name" value="PBP2_Bug_TTT"/>
    <property type="match status" value="1"/>
</dbReference>
<gene>
    <name evidence="3" type="primary">bug40</name>
    <name evidence="3" type="ordered locus">Bpet1940</name>
</gene>
<evidence type="ECO:0000313" key="3">
    <source>
        <dbReference type="EMBL" id="CAP42279.1"/>
    </source>
</evidence>
<proteinExistence type="inferred from homology"/>
<keyword evidence="2" id="KW-0732">Signal</keyword>
<feature type="signal peptide" evidence="2">
    <location>
        <begin position="1"/>
        <end position="27"/>
    </location>
</feature>
<dbReference type="STRING" id="94624.Bpet1940"/>
<dbReference type="InterPro" id="IPR005064">
    <property type="entry name" value="BUG"/>
</dbReference>
<dbReference type="PIRSF" id="PIRSF017082">
    <property type="entry name" value="YflP"/>
    <property type="match status" value="1"/>
</dbReference>
<dbReference type="Gene3D" id="3.40.190.10">
    <property type="entry name" value="Periplasmic binding protein-like II"/>
    <property type="match status" value="1"/>
</dbReference>